<dbReference type="GeneID" id="29792708"/>
<dbReference type="PROSITE" id="PS51379">
    <property type="entry name" value="4FE4S_FER_2"/>
    <property type="match status" value="2"/>
</dbReference>
<dbReference type="EMBL" id="SRYZ01000009">
    <property type="protein sequence ID" value="TGY07562.1"/>
    <property type="molecule type" value="Genomic_DNA"/>
</dbReference>
<protein>
    <recommendedName>
        <fullName evidence="1">4Fe-4S ferredoxin-type domain-containing protein</fullName>
    </recommendedName>
</protein>
<dbReference type="Gene3D" id="3.30.70.20">
    <property type="match status" value="1"/>
</dbReference>
<organism evidence="2 3">
    <name type="scientific">Bacteroides muris</name>
    <name type="common">ex Afrizal et al. 2022</name>
    <dbReference type="NCBI Taxonomy" id="2516960"/>
    <lineage>
        <taxon>Bacteria</taxon>
        <taxon>Pseudomonadati</taxon>
        <taxon>Bacteroidota</taxon>
        <taxon>Bacteroidia</taxon>
        <taxon>Bacteroidales</taxon>
        <taxon>Bacteroidaceae</taxon>
        <taxon>Bacteroides</taxon>
    </lineage>
</organism>
<evidence type="ECO:0000313" key="3">
    <source>
        <dbReference type="Proteomes" id="UP000310532"/>
    </source>
</evidence>
<evidence type="ECO:0000313" key="2">
    <source>
        <dbReference type="EMBL" id="TGY07562.1"/>
    </source>
</evidence>
<dbReference type="Proteomes" id="UP000310532">
    <property type="component" value="Unassembled WGS sequence"/>
</dbReference>
<gene>
    <name evidence="2" type="ORF">E5355_06235</name>
</gene>
<dbReference type="InterPro" id="IPR017896">
    <property type="entry name" value="4Fe4S_Fe-S-bd"/>
</dbReference>
<evidence type="ECO:0000259" key="1">
    <source>
        <dbReference type="PROSITE" id="PS51379"/>
    </source>
</evidence>
<dbReference type="PANTHER" id="PTHR43193">
    <property type="match status" value="1"/>
</dbReference>
<dbReference type="RefSeq" id="WP_005837285.1">
    <property type="nucleotide sequence ID" value="NZ_SRYZ01000009.1"/>
</dbReference>
<dbReference type="InterPro" id="IPR052977">
    <property type="entry name" value="Polyferredoxin-like_ET"/>
</dbReference>
<dbReference type="PANTHER" id="PTHR43193:SF2">
    <property type="entry name" value="POLYFERREDOXIN PROTEIN FWDF"/>
    <property type="match status" value="1"/>
</dbReference>
<reference evidence="2 3" key="1">
    <citation type="submission" date="2019-04" db="EMBL/GenBank/DDBJ databases">
        <title>Microbes associate with the intestines of laboratory mice.</title>
        <authorList>
            <person name="Navarre W."/>
            <person name="Wong E."/>
            <person name="Huang K."/>
            <person name="Tropini C."/>
            <person name="Ng K."/>
            <person name="Yu B."/>
        </authorList>
    </citation>
    <scope>NUCLEOTIDE SEQUENCE [LARGE SCALE GENOMIC DNA]</scope>
    <source>
        <strain evidence="2 3">NM69_E16B</strain>
    </source>
</reference>
<feature type="domain" description="4Fe-4S ferredoxin-type" evidence="1">
    <location>
        <begin position="35"/>
        <end position="65"/>
    </location>
</feature>
<comment type="caution">
    <text evidence="2">The sequence shown here is derived from an EMBL/GenBank/DDBJ whole genome shotgun (WGS) entry which is preliminary data.</text>
</comment>
<accession>A0A4S2B243</accession>
<dbReference type="SUPFAM" id="SSF54862">
    <property type="entry name" value="4Fe-4S ferredoxins"/>
    <property type="match status" value="1"/>
</dbReference>
<dbReference type="InterPro" id="IPR007525">
    <property type="entry name" value="FrhB_FdhB_C"/>
</dbReference>
<keyword evidence="3" id="KW-1185">Reference proteome</keyword>
<sequence>MILIDNKYNCCGCTACASICSHMAIKMNPDSLGFLYPQVNSELCVGCGLCDKVCQFYEGYKRYNNYETPMAYQFRLSHDEQLKRSQSGGAFFAIADKFIANGGVVYGAAFTKNWRVTHQKANSSHTLSALRMSKYVQSDLRGSFTQVKEDLRKGTKVLFSGTACQVAGLKSYLPNCLHDNLFCIDIICHGVPSPQIWEDYLAYLQKLRNSKIVKACFRDKRFGWHGARESFLFENGKEEFRRTSNYLYFSGFSMRESCSVCYYTNFKRVGDITVGDQWGIPKDSTYEDGKGLSLILINSEKGKYLFECAKLKAESITLQDCIQPQLEQPSTLHSAHLRFVRDYETKGFLYVAKKYGNLGWRYKMVYVIRALTDLLRKIVQR</sequence>
<dbReference type="AlphaFoldDB" id="A0A4S2B243"/>
<proteinExistence type="predicted"/>
<dbReference type="Pfam" id="PF04432">
    <property type="entry name" value="FrhB_FdhB_C"/>
    <property type="match status" value="1"/>
</dbReference>
<name>A0A4S2B243_9BACE</name>
<feature type="domain" description="4Fe-4S ferredoxin-type" evidence="1">
    <location>
        <begin position="1"/>
        <end position="30"/>
    </location>
</feature>